<dbReference type="NCBIfam" id="NF005559">
    <property type="entry name" value="PRK07231.1"/>
    <property type="match status" value="1"/>
</dbReference>
<accession>A0A1M5ZSG6</accession>
<dbReference type="GO" id="GO:0006633">
    <property type="term" value="P:fatty acid biosynthetic process"/>
    <property type="evidence" value="ECO:0007669"/>
    <property type="project" value="TreeGrafter"/>
</dbReference>
<dbReference type="EMBL" id="FQXJ01000014">
    <property type="protein sequence ID" value="SHI26863.1"/>
    <property type="molecule type" value="Genomic_DNA"/>
</dbReference>
<evidence type="ECO:0000256" key="2">
    <source>
        <dbReference type="ARBA" id="ARBA00022857"/>
    </source>
</evidence>
<dbReference type="InterPro" id="IPR002347">
    <property type="entry name" value="SDR_fam"/>
</dbReference>
<sequence>MRTLKGKYAVVTGAGKGIGAAIAKRFIEDEAAGVAILEYDYELAKRTAAEIDPSGERVLAVKCDVGSEAQVAEAIKTVVEKFGTIDILVNNAGITRDAIFHKMTDEAWHAVLNVNLNGTYYTCKYVFPIMREKCYGRIVNISSTSAFGNPGQANYAASKGAVISFTKTLAKEGGPKNVTVNCIAPGFVNTDMANEVPPEILAEQIRQIPLKRLGEPEDIASVAAFLGSDDASYVSGQCIVVSGGSR</sequence>
<dbReference type="AlphaFoldDB" id="A0A1M5ZSG6"/>
<dbReference type="PRINTS" id="PR00080">
    <property type="entry name" value="SDRFAMILY"/>
</dbReference>
<dbReference type="PROSITE" id="PS00061">
    <property type="entry name" value="ADH_SHORT"/>
    <property type="match status" value="1"/>
</dbReference>
<dbReference type="Gene3D" id="3.40.50.720">
    <property type="entry name" value="NAD(P)-binding Rossmann-like Domain"/>
    <property type="match status" value="1"/>
</dbReference>
<evidence type="ECO:0000256" key="1">
    <source>
        <dbReference type="ARBA" id="ARBA00006484"/>
    </source>
</evidence>
<dbReference type="PRINTS" id="PR00081">
    <property type="entry name" value="GDHRDH"/>
</dbReference>
<dbReference type="NCBIfam" id="NF004198">
    <property type="entry name" value="PRK05653.1-3"/>
    <property type="match status" value="1"/>
</dbReference>
<dbReference type="PANTHER" id="PTHR42760">
    <property type="entry name" value="SHORT-CHAIN DEHYDROGENASES/REDUCTASES FAMILY MEMBER"/>
    <property type="match status" value="1"/>
</dbReference>
<dbReference type="FunFam" id="3.40.50.720:FF:000115">
    <property type="entry name" value="3-oxoacyl-[acyl-carrier-protein] reductase FabG"/>
    <property type="match status" value="1"/>
</dbReference>
<proteinExistence type="inferred from homology"/>
<dbReference type="InterPro" id="IPR057326">
    <property type="entry name" value="KR_dom"/>
</dbReference>
<dbReference type="SMART" id="SM00822">
    <property type="entry name" value="PKS_KR"/>
    <property type="match status" value="1"/>
</dbReference>
<reference evidence="6" key="1">
    <citation type="submission" date="2016-11" db="EMBL/GenBank/DDBJ databases">
        <authorList>
            <person name="Varghese N."/>
            <person name="Submissions S."/>
        </authorList>
    </citation>
    <scope>NUCLEOTIDE SEQUENCE [LARGE SCALE GENOMIC DNA]</scope>
    <source>
        <strain evidence="6">DSM 15449</strain>
    </source>
</reference>
<dbReference type="Pfam" id="PF13561">
    <property type="entry name" value="adh_short_C2"/>
    <property type="match status" value="1"/>
</dbReference>
<evidence type="ECO:0000259" key="4">
    <source>
        <dbReference type="SMART" id="SM00822"/>
    </source>
</evidence>
<keyword evidence="2" id="KW-0521">NADP</keyword>
<evidence type="ECO:0000313" key="5">
    <source>
        <dbReference type="EMBL" id="SHI26863.1"/>
    </source>
</evidence>
<organism evidence="5 6">
    <name type="scientific">Desulfosporosinus lacus DSM 15449</name>
    <dbReference type="NCBI Taxonomy" id="1121420"/>
    <lineage>
        <taxon>Bacteria</taxon>
        <taxon>Bacillati</taxon>
        <taxon>Bacillota</taxon>
        <taxon>Clostridia</taxon>
        <taxon>Eubacteriales</taxon>
        <taxon>Desulfitobacteriaceae</taxon>
        <taxon>Desulfosporosinus</taxon>
    </lineage>
</organism>
<dbReference type="InterPro" id="IPR036291">
    <property type="entry name" value="NAD(P)-bd_dom_sf"/>
</dbReference>
<dbReference type="PANTHER" id="PTHR42760:SF133">
    <property type="entry name" value="3-OXOACYL-[ACYL-CARRIER-PROTEIN] REDUCTASE"/>
    <property type="match status" value="1"/>
</dbReference>
<feature type="domain" description="Ketoreductase" evidence="4">
    <location>
        <begin position="7"/>
        <end position="186"/>
    </location>
</feature>
<evidence type="ECO:0000313" key="6">
    <source>
        <dbReference type="Proteomes" id="UP000183954"/>
    </source>
</evidence>
<dbReference type="OrthoDB" id="9803333at2"/>
<evidence type="ECO:0000256" key="3">
    <source>
        <dbReference type="ARBA" id="ARBA00023002"/>
    </source>
</evidence>
<gene>
    <name evidence="5" type="ORF">SAMN02746098_03575</name>
</gene>
<keyword evidence="6" id="KW-1185">Reference proteome</keyword>
<dbReference type="InterPro" id="IPR020904">
    <property type="entry name" value="Sc_DH/Rdtase_CS"/>
</dbReference>
<dbReference type="Proteomes" id="UP000183954">
    <property type="component" value="Unassembled WGS sequence"/>
</dbReference>
<name>A0A1M5ZSG6_9FIRM</name>
<dbReference type="GO" id="GO:0016616">
    <property type="term" value="F:oxidoreductase activity, acting on the CH-OH group of donors, NAD or NADP as acceptor"/>
    <property type="evidence" value="ECO:0007669"/>
    <property type="project" value="TreeGrafter"/>
</dbReference>
<dbReference type="STRING" id="1121420.SAMN02746098_03575"/>
<dbReference type="NCBIfam" id="NF009466">
    <property type="entry name" value="PRK12826.1-2"/>
    <property type="match status" value="1"/>
</dbReference>
<comment type="similarity">
    <text evidence="1">Belongs to the short-chain dehydrogenases/reductases (SDR) family.</text>
</comment>
<protein>
    <submittedName>
        <fullName evidence="5">3-oxoacyl-[acyl-carrier-protein] reductase</fullName>
    </submittedName>
</protein>
<dbReference type="GO" id="GO:0048038">
    <property type="term" value="F:quinone binding"/>
    <property type="evidence" value="ECO:0007669"/>
    <property type="project" value="TreeGrafter"/>
</dbReference>
<keyword evidence="3" id="KW-0560">Oxidoreductase</keyword>
<dbReference type="SUPFAM" id="SSF51735">
    <property type="entry name" value="NAD(P)-binding Rossmann-fold domains"/>
    <property type="match status" value="1"/>
</dbReference>